<keyword evidence="2" id="KW-1133">Transmembrane helix</keyword>
<evidence type="ECO:0000313" key="4">
    <source>
        <dbReference type="Proteomes" id="UP001597182"/>
    </source>
</evidence>
<dbReference type="RefSeq" id="WP_346093376.1">
    <property type="nucleotide sequence ID" value="NZ_BAABKS010000076.1"/>
</dbReference>
<dbReference type="Proteomes" id="UP001597182">
    <property type="component" value="Unassembled WGS sequence"/>
</dbReference>
<comment type="caution">
    <text evidence="3">The sequence shown here is derived from an EMBL/GenBank/DDBJ whole genome shotgun (WGS) entry which is preliminary data.</text>
</comment>
<keyword evidence="4" id="KW-1185">Reference proteome</keyword>
<feature type="compositionally biased region" description="Low complexity" evidence="1">
    <location>
        <begin position="195"/>
        <end position="214"/>
    </location>
</feature>
<gene>
    <name evidence="3" type="ORF">ACFQ34_02510</name>
</gene>
<dbReference type="PANTHER" id="PTHR34989:SF1">
    <property type="entry name" value="PROTEIN HDED"/>
    <property type="match status" value="1"/>
</dbReference>
<sequence>MTVPGSSAVSGVESIARGVWWLVLLRGILGILFGLILLFTPGTALLALVFVFGIYAVLDGVTAVVAGIRHRSQDNHWGWHVVQGVISVAAGIVAFVWPGVTVLAILFVIAFWSIVNGIAQISESLAMRRNGSTTWGWMLAAGILSIVFGILLLVWPKIGLVSLLWIAGIYALVFGIVVVVWAFRLRSAISAVAGSGTAPAAGDTGPAAAGGASPDTPPPAGSGNHER</sequence>
<name>A0ABW3VCV8_9PSEU</name>
<dbReference type="InterPro" id="IPR005325">
    <property type="entry name" value="DUF308_memb"/>
</dbReference>
<proteinExistence type="predicted"/>
<feature type="transmembrane region" description="Helical" evidence="2">
    <location>
        <begin position="19"/>
        <end position="39"/>
    </location>
</feature>
<keyword evidence="2" id="KW-0812">Transmembrane</keyword>
<evidence type="ECO:0000256" key="2">
    <source>
        <dbReference type="SAM" id="Phobius"/>
    </source>
</evidence>
<dbReference type="PANTHER" id="PTHR34989">
    <property type="entry name" value="PROTEIN HDED"/>
    <property type="match status" value="1"/>
</dbReference>
<dbReference type="Pfam" id="PF03729">
    <property type="entry name" value="DUF308"/>
    <property type="match status" value="1"/>
</dbReference>
<feature type="transmembrane region" description="Helical" evidence="2">
    <location>
        <begin position="161"/>
        <end position="183"/>
    </location>
</feature>
<accession>A0ABW3VCV8</accession>
<dbReference type="EMBL" id="JBHTMB010000017">
    <property type="protein sequence ID" value="MFD1232145.1"/>
    <property type="molecule type" value="Genomic_DNA"/>
</dbReference>
<reference evidence="4" key="1">
    <citation type="journal article" date="2019" name="Int. J. Syst. Evol. Microbiol.">
        <title>The Global Catalogue of Microorganisms (GCM) 10K type strain sequencing project: providing services to taxonomists for standard genome sequencing and annotation.</title>
        <authorList>
            <consortium name="The Broad Institute Genomics Platform"/>
            <consortium name="The Broad Institute Genome Sequencing Center for Infectious Disease"/>
            <person name="Wu L."/>
            <person name="Ma J."/>
        </authorList>
    </citation>
    <scope>NUCLEOTIDE SEQUENCE [LARGE SCALE GENOMIC DNA]</scope>
    <source>
        <strain evidence="4">CCUG 49018</strain>
    </source>
</reference>
<protein>
    <submittedName>
        <fullName evidence="3">HdeD family acid-resistance protein</fullName>
    </submittedName>
</protein>
<organism evidence="3 4">
    <name type="scientific">Pseudonocardia benzenivorans</name>
    <dbReference type="NCBI Taxonomy" id="228005"/>
    <lineage>
        <taxon>Bacteria</taxon>
        <taxon>Bacillati</taxon>
        <taxon>Actinomycetota</taxon>
        <taxon>Actinomycetes</taxon>
        <taxon>Pseudonocardiales</taxon>
        <taxon>Pseudonocardiaceae</taxon>
        <taxon>Pseudonocardia</taxon>
    </lineage>
</organism>
<evidence type="ECO:0000256" key="1">
    <source>
        <dbReference type="SAM" id="MobiDB-lite"/>
    </source>
</evidence>
<feature type="transmembrane region" description="Helical" evidence="2">
    <location>
        <begin position="103"/>
        <end position="122"/>
    </location>
</feature>
<keyword evidence="2" id="KW-0472">Membrane</keyword>
<feature type="transmembrane region" description="Helical" evidence="2">
    <location>
        <begin position="134"/>
        <end position="155"/>
    </location>
</feature>
<dbReference type="InterPro" id="IPR052712">
    <property type="entry name" value="Acid_resist_chaperone_HdeD"/>
</dbReference>
<feature type="transmembrane region" description="Helical" evidence="2">
    <location>
        <begin position="45"/>
        <end position="65"/>
    </location>
</feature>
<feature type="region of interest" description="Disordered" evidence="1">
    <location>
        <begin position="195"/>
        <end position="227"/>
    </location>
</feature>
<evidence type="ECO:0000313" key="3">
    <source>
        <dbReference type="EMBL" id="MFD1232145.1"/>
    </source>
</evidence>